<evidence type="ECO:0000256" key="1">
    <source>
        <dbReference type="SAM" id="SignalP"/>
    </source>
</evidence>
<dbReference type="Gene3D" id="2.160.20.80">
    <property type="entry name" value="E3 ubiquitin-protein ligase SopA"/>
    <property type="match status" value="1"/>
</dbReference>
<accession>A0A1N7B7W1</accession>
<sequence length="261" mass="30572">MKKSFLLLFLLAIPFLTWAQTRVNASEIIDKINRGEAVTYKNAVIVGVLDLTTLDNMRIEKKSDDKYSTKEYLSTVKVPLTFIDCTFKDDVLAYYNPDNQDVKLFNRKNEVFNTNFDKAVRFENCVFEGYSAFKYTKFKDDVSFGGSRFRHEANFKYSKFSKSADYSNVKFEEEANFKYTNFPQTASFDRASFRREANFKYTKFSQDASFRQANFRGLANFKYTKVGNNLDFQRTEFNGDEDFKYTQVNNRKVSRADLVNN</sequence>
<evidence type="ECO:0000313" key="2">
    <source>
        <dbReference type="EMBL" id="SIR47431.1"/>
    </source>
</evidence>
<dbReference type="STRING" id="1077936.SAMN05421545_3793"/>
<evidence type="ECO:0000313" key="3">
    <source>
        <dbReference type="Proteomes" id="UP000185924"/>
    </source>
</evidence>
<name>A0A1N7B7W1_9BACT</name>
<proteinExistence type="predicted"/>
<keyword evidence="3" id="KW-1185">Reference proteome</keyword>
<dbReference type="InterPro" id="IPR001646">
    <property type="entry name" value="5peptide_repeat"/>
</dbReference>
<dbReference type="EMBL" id="FTNM01000007">
    <property type="protein sequence ID" value="SIR47431.1"/>
    <property type="molecule type" value="Genomic_DNA"/>
</dbReference>
<feature type="chain" id="PRO_5009940444" evidence="1">
    <location>
        <begin position="20"/>
        <end position="261"/>
    </location>
</feature>
<dbReference type="Proteomes" id="UP000185924">
    <property type="component" value="Unassembled WGS sequence"/>
</dbReference>
<reference evidence="3" key="1">
    <citation type="submission" date="2017-01" db="EMBL/GenBank/DDBJ databases">
        <authorList>
            <person name="Varghese N."/>
            <person name="Submissions S."/>
        </authorList>
    </citation>
    <scope>NUCLEOTIDE SEQUENCE [LARGE SCALE GENOMIC DNA]</scope>
    <source>
        <strain evidence="3">DM9</strain>
    </source>
</reference>
<feature type="signal peptide" evidence="1">
    <location>
        <begin position="1"/>
        <end position="19"/>
    </location>
</feature>
<keyword evidence="1" id="KW-0732">Signal</keyword>
<protein>
    <submittedName>
        <fullName evidence="2">Pentapeptide repeat-containing protein</fullName>
    </submittedName>
</protein>
<dbReference type="RefSeq" id="WP_007655531.1">
    <property type="nucleotide sequence ID" value="NZ_FTNM01000007.1"/>
</dbReference>
<gene>
    <name evidence="2" type="ORF">SAMN05421545_3793</name>
</gene>
<dbReference type="OrthoDB" id="1123130at2"/>
<dbReference type="AlphaFoldDB" id="A0A1N7B7W1"/>
<organism evidence="2 3">
    <name type="scientific">Pontibacter lucknowensis</name>
    <dbReference type="NCBI Taxonomy" id="1077936"/>
    <lineage>
        <taxon>Bacteria</taxon>
        <taxon>Pseudomonadati</taxon>
        <taxon>Bacteroidota</taxon>
        <taxon>Cytophagia</taxon>
        <taxon>Cytophagales</taxon>
        <taxon>Hymenobacteraceae</taxon>
        <taxon>Pontibacter</taxon>
    </lineage>
</organism>
<dbReference type="Pfam" id="PF13576">
    <property type="entry name" value="Pentapeptide_3"/>
    <property type="match status" value="2"/>
</dbReference>